<evidence type="ECO:0000313" key="2">
    <source>
        <dbReference type="Proteomes" id="UP001497512"/>
    </source>
</evidence>
<keyword evidence="2" id="KW-1185">Reference proteome</keyword>
<dbReference type="Proteomes" id="UP001497512">
    <property type="component" value="Chromosome 4"/>
</dbReference>
<gene>
    <name evidence="1" type="ORF">CSSPTR1EN2_LOCUS16105</name>
</gene>
<dbReference type="EMBL" id="OZ019896">
    <property type="protein sequence ID" value="CAK9222486.1"/>
    <property type="molecule type" value="Genomic_DNA"/>
</dbReference>
<proteinExistence type="predicted"/>
<accession>A0ABP0UHZ7</accession>
<protein>
    <submittedName>
        <fullName evidence="1">Uncharacterized protein</fullName>
    </submittedName>
</protein>
<organism evidence="1 2">
    <name type="scientific">Sphagnum troendelagicum</name>
    <dbReference type="NCBI Taxonomy" id="128251"/>
    <lineage>
        <taxon>Eukaryota</taxon>
        <taxon>Viridiplantae</taxon>
        <taxon>Streptophyta</taxon>
        <taxon>Embryophyta</taxon>
        <taxon>Bryophyta</taxon>
        <taxon>Sphagnophytina</taxon>
        <taxon>Sphagnopsida</taxon>
        <taxon>Sphagnales</taxon>
        <taxon>Sphagnaceae</taxon>
        <taxon>Sphagnum</taxon>
    </lineage>
</organism>
<name>A0ABP0UHZ7_9BRYO</name>
<reference evidence="1" key="1">
    <citation type="submission" date="2024-02" db="EMBL/GenBank/DDBJ databases">
        <authorList>
            <consortium name="ELIXIR-Norway"/>
            <consortium name="Elixir Norway"/>
        </authorList>
    </citation>
    <scope>NUCLEOTIDE SEQUENCE</scope>
</reference>
<sequence>MVFDERSSRFVNEDCRSCVGSLRAAHWNSLIPKRDTIPELYSFPGALDSFLSYVMLLDEKDLKRGGERGYPRLDLLWFGQIAPQSPGIEGDQR</sequence>
<evidence type="ECO:0000313" key="1">
    <source>
        <dbReference type="EMBL" id="CAK9222486.1"/>
    </source>
</evidence>